<dbReference type="PROSITE" id="PS00022">
    <property type="entry name" value="EGF_1"/>
    <property type="match status" value="1"/>
</dbReference>
<evidence type="ECO:0000313" key="4">
    <source>
        <dbReference type="Proteomes" id="UP001057375"/>
    </source>
</evidence>
<feature type="domain" description="EGF-like" evidence="1 2">
    <location>
        <begin position="88"/>
        <end position="99"/>
    </location>
</feature>
<sequence length="153" mass="16373">MFSYRDYSSTDALSCVGLTVGTTYTCLSDLESNSNIQCVNEDNDTLEVVSGCVEDWYGDSCNDECPLHNGQQCGGSYYGICEVKTHICTCNDGYRGDACEFIDYGSLGGFICAQIDAASDLVTLVSGTSLTCIDGEISVDELCNIYGLDLSTS</sequence>
<evidence type="ECO:0000259" key="1">
    <source>
        <dbReference type="PROSITE" id="PS00022"/>
    </source>
</evidence>
<comment type="caution">
    <text evidence="3">The sequence shown here is derived from an EMBL/GenBank/DDBJ whole genome shotgun (WGS) entry which is preliminary data.</text>
</comment>
<reference evidence="3" key="1">
    <citation type="submission" date="2022-03" db="EMBL/GenBank/DDBJ databases">
        <title>Draft genome sequence of Aduncisulcus paluster, a free-living microaerophilic Fornicata.</title>
        <authorList>
            <person name="Yuyama I."/>
            <person name="Kume K."/>
            <person name="Tamura T."/>
            <person name="Inagaki Y."/>
            <person name="Hashimoto T."/>
        </authorList>
    </citation>
    <scope>NUCLEOTIDE SEQUENCE</scope>
    <source>
        <strain evidence="3">NY0171</strain>
    </source>
</reference>
<gene>
    <name evidence="3" type="ORF">ADUPG1_004057</name>
</gene>
<accession>A0ABQ5JSB9</accession>
<keyword evidence="4" id="KW-1185">Reference proteome</keyword>
<organism evidence="3 4">
    <name type="scientific">Aduncisulcus paluster</name>
    <dbReference type="NCBI Taxonomy" id="2918883"/>
    <lineage>
        <taxon>Eukaryota</taxon>
        <taxon>Metamonada</taxon>
        <taxon>Carpediemonas-like organisms</taxon>
        <taxon>Aduncisulcus</taxon>
    </lineage>
</organism>
<evidence type="ECO:0000313" key="3">
    <source>
        <dbReference type="EMBL" id="GKT14804.1"/>
    </source>
</evidence>
<feature type="non-terminal residue" evidence="3">
    <location>
        <position position="153"/>
    </location>
</feature>
<evidence type="ECO:0000259" key="2">
    <source>
        <dbReference type="PROSITE" id="PS01186"/>
    </source>
</evidence>
<dbReference type="PROSITE" id="PS01186">
    <property type="entry name" value="EGF_2"/>
    <property type="match status" value="1"/>
</dbReference>
<dbReference type="InterPro" id="IPR000742">
    <property type="entry name" value="EGF"/>
</dbReference>
<dbReference type="Gene3D" id="2.10.25.10">
    <property type="entry name" value="Laminin"/>
    <property type="match status" value="1"/>
</dbReference>
<proteinExistence type="predicted"/>
<protein>
    <recommendedName>
        <fullName evidence="1 2">EGF-like domain-containing protein</fullName>
    </recommendedName>
</protein>
<dbReference type="EMBL" id="BQXS01005789">
    <property type="protein sequence ID" value="GKT14804.1"/>
    <property type="molecule type" value="Genomic_DNA"/>
</dbReference>
<dbReference type="Proteomes" id="UP001057375">
    <property type="component" value="Unassembled WGS sequence"/>
</dbReference>
<name>A0ABQ5JSB9_9EUKA</name>